<keyword evidence="1" id="KW-0500">Molybdenum</keyword>
<comment type="caution">
    <text evidence="5">The sequence shown here is derived from an EMBL/GenBank/DDBJ whole genome shotgun (WGS) entry which is preliminary data.</text>
</comment>
<keyword evidence="6" id="KW-1185">Reference proteome</keyword>
<evidence type="ECO:0000256" key="2">
    <source>
        <dbReference type="SAM" id="Coils"/>
    </source>
</evidence>
<reference evidence="5 6" key="1">
    <citation type="journal article" date="2021" name="Elife">
        <title>Chloroplast acquisition without the gene transfer in kleptoplastic sea slugs, Plakobranchus ocellatus.</title>
        <authorList>
            <person name="Maeda T."/>
            <person name="Takahashi S."/>
            <person name="Yoshida T."/>
            <person name="Shimamura S."/>
            <person name="Takaki Y."/>
            <person name="Nagai Y."/>
            <person name="Toyoda A."/>
            <person name="Suzuki Y."/>
            <person name="Arimoto A."/>
            <person name="Ishii H."/>
            <person name="Satoh N."/>
            <person name="Nishiyama T."/>
            <person name="Hasebe M."/>
            <person name="Maruyama T."/>
            <person name="Minagawa J."/>
            <person name="Obokata J."/>
            <person name="Shigenobu S."/>
        </authorList>
    </citation>
    <scope>NUCLEOTIDE SEQUENCE [LARGE SCALE GENOMIC DNA]</scope>
</reference>
<dbReference type="GO" id="GO:0005506">
    <property type="term" value="F:iron ion binding"/>
    <property type="evidence" value="ECO:0007669"/>
    <property type="project" value="InterPro"/>
</dbReference>
<dbReference type="InterPro" id="IPR016208">
    <property type="entry name" value="Ald_Oxase/xanthine_DH-like"/>
</dbReference>
<evidence type="ECO:0000256" key="3">
    <source>
        <dbReference type="SAM" id="MobiDB-lite"/>
    </source>
</evidence>
<dbReference type="PANTHER" id="PTHR11908:SF132">
    <property type="entry name" value="ALDEHYDE OXIDASE 1-RELATED"/>
    <property type="match status" value="1"/>
</dbReference>
<keyword evidence="2" id="KW-0175">Coiled coil</keyword>
<evidence type="ECO:0000256" key="1">
    <source>
        <dbReference type="ARBA" id="ARBA00022505"/>
    </source>
</evidence>
<dbReference type="EMBL" id="BMAT01009727">
    <property type="protein sequence ID" value="GFS12627.1"/>
    <property type="molecule type" value="Genomic_DNA"/>
</dbReference>
<evidence type="ECO:0000313" key="5">
    <source>
        <dbReference type="EMBL" id="GFS12627.1"/>
    </source>
</evidence>
<dbReference type="SUPFAM" id="SSF56003">
    <property type="entry name" value="Molybdenum cofactor-binding domain"/>
    <property type="match status" value="1"/>
</dbReference>
<organism evidence="5 6">
    <name type="scientific">Elysia marginata</name>
    <dbReference type="NCBI Taxonomy" id="1093978"/>
    <lineage>
        <taxon>Eukaryota</taxon>
        <taxon>Metazoa</taxon>
        <taxon>Spiralia</taxon>
        <taxon>Lophotrochozoa</taxon>
        <taxon>Mollusca</taxon>
        <taxon>Gastropoda</taxon>
        <taxon>Heterobranchia</taxon>
        <taxon>Euthyneura</taxon>
        <taxon>Panpulmonata</taxon>
        <taxon>Sacoglossa</taxon>
        <taxon>Placobranchoidea</taxon>
        <taxon>Plakobranchidae</taxon>
        <taxon>Elysia</taxon>
    </lineage>
</organism>
<proteinExistence type="predicted"/>
<evidence type="ECO:0000313" key="6">
    <source>
        <dbReference type="Proteomes" id="UP000762676"/>
    </source>
</evidence>
<dbReference type="InterPro" id="IPR037165">
    <property type="entry name" value="AldOxase/xan_DH_Mopterin-bd_sf"/>
</dbReference>
<feature type="region of interest" description="Disordered" evidence="3">
    <location>
        <begin position="63"/>
        <end position="130"/>
    </location>
</feature>
<feature type="compositionally biased region" description="Basic residues" evidence="3">
    <location>
        <begin position="245"/>
        <end position="259"/>
    </location>
</feature>
<feature type="compositionally biased region" description="Basic residues" evidence="3">
    <location>
        <begin position="77"/>
        <end position="87"/>
    </location>
</feature>
<protein>
    <submittedName>
        <fullName evidence="5">Xanthine dehydrogenase</fullName>
    </submittedName>
</protein>
<feature type="compositionally biased region" description="Basic and acidic residues" evidence="3">
    <location>
        <begin position="260"/>
        <end position="271"/>
    </location>
</feature>
<gene>
    <name evidence="5" type="ORF">ElyMa_004864000</name>
</gene>
<dbReference type="AlphaFoldDB" id="A0AAV4IV74"/>
<name>A0AAV4IV74_9GAST</name>
<dbReference type="GO" id="GO:0016491">
    <property type="term" value="F:oxidoreductase activity"/>
    <property type="evidence" value="ECO:0007669"/>
    <property type="project" value="InterPro"/>
</dbReference>
<feature type="domain" description="Aldehyde oxidase/xanthine dehydrogenase first molybdopterin binding" evidence="4">
    <location>
        <begin position="2"/>
        <end position="59"/>
    </location>
</feature>
<feature type="region of interest" description="Disordered" evidence="3">
    <location>
        <begin position="290"/>
        <end position="317"/>
    </location>
</feature>
<dbReference type="InterPro" id="IPR008274">
    <property type="entry name" value="AldOxase/xan_DH_MoCoBD1"/>
</dbReference>
<sequence>MIVSRLGGGFGGKFLHSCAVAAASAVAAEVTQRPVRLRVDLSTDMQFNGKRFPIVAKYKSNTSPCQRVDRRQNPAKAMKKFKKKGRRTQGQNGEPSTRKKTSQSQTLEARPQYEAPQPKPQRGSCAADVGKGEPKQLSICTYNTRSLSHEDDLERLQVQLINFKWDIVGLKRICEKQVETNHVDVDQEIEQLEAKRKELRCKENKTTAEKIEYTEINKTVKKKRRAKPRQRRKDLVISVLEQKRGPKQTHKNGNKKKISYMKDKEEKTQTDRETILQICKDFYEKLYEIASPVPQNTRNSSQDKEELPSLEEQEVIK</sequence>
<feature type="region of interest" description="Disordered" evidence="3">
    <location>
        <begin position="242"/>
        <end position="271"/>
    </location>
</feature>
<evidence type="ECO:0000259" key="4">
    <source>
        <dbReference type="Pfam" id="PF02738"/>
    </source>
</evidence>
<feature type="coiled-coil region" evidence="2">
    <location>
        <begin position="175"/>
        <end position="209"/>
    </location>
</feature>
<feature type="compositionally biased region" description="Acidic residues" evidence="3">
    <location>
        <begin position="308"/>
        <end position="317"/>
    </location>
</feature>
<dbReference type="Pfam" id="PF02738">
    <property type="entry name" value="MoCoBD_1"/>
    <property type="match status" value="1"/>
</dbReference>
<accession>A0AAV4IV74</accession>
<dbReference type="Gene3D" id="3.30.365.10">
    <property type="entry name" value="Aldehyde oxidase/xanthine dehydrogenase, molybdopterin binding domain"/>
    <property type="match status" value="2"/>
</dbReference>
<dbReference type="PANTHER" id="PTHR11908">
    <property type="entry name" value="XANTHINE DEHYDROGENASE"/>
    <property type="match status" value="1"/>
</dbReference>
<dbReference type="Proteomes" id="UP000762676">
    <property type="component" value="Unassembled WGS sequence"/>
</dbReference>